<dbReference type="AlphaFoldDB" id="A0A8H7KJJ5"/>
<proteinExistence type="inferred from homology"/>
<dbReference type="EMBL" id="JABXXO010000003">
    <property type="protein sequence ID" value="KAF7782506.1"/>
    <property type="molecule type" value="Genomic_DNA"/>
</dbReference>
<accession>A0A8H7KJJ5</accession>
<dbReference type="GO" id="GO:0004622">
    <property type="term" value="F:phosphatidylcholine lysophospholipase activity"/>
    <property type="evidence" value="ECO:0007669"/>
    <property type="project" value="UniProtKB-EC"/>
</dbReference>
<dbReference type="GO" id="GO:0004623">
    <property type="term" value="F:phospholipase A2 activity"/>
    <property type="evidence" value="ECO:0007669"/>
    <property type="project" value="TreeGrafter"/>
</dbReference>
<keyword evidence="10" id="KW-0812">Transmembrane</keyword>
<evidence type="ECO:0000256" key="2">
    <source>
        <dbReference type="ARBA" id="ARBA00013274"/>
    </source>
</evidence>
<evidence type="ECO:0000256" key="1">
    <source>
        <dbReference type="ARBA" id="ARBA00008780"/>
    </source>
</evidence>
<keyword evidence="3 9" id="KW-0732">Signal</keyword>
<feature type="domain" description="PLA2c" evidence="11">
    <location>
        <begin position="45"/>
        <end position="613"/>
    </location>
</feature>
<evidence type="ECO:0000313" key="12">
    <source>
        <dbReference type="EMBL" id="KAF7782506.1"/>
    </source>
</evidence>
<sequence length="712" mass="78259">MFRAFLLLSSLLVSFSVQETPPDPSQDSITDYAPQVNVECPDISKAPLIRTWDTKNQSIHPQEEEYLKKRAEQVLPQAWNDWLGNGSRMGYDLSDHNISWPKIGLALPGGGLRAALFAAGSLSGLDARNETAKNAGTGGLLQVASYISGLSGGSWATGSMYFNDFPTLHDLVLGIGDNLGGWALDFDFATPDGPNLFSTQNQAWFGSLLWSVRSKADKGIDTSLTDPWSRIISYHFLNQTTRSNFFTNDTAHGAGQLWSKTSQIPSVQQFKTPFPIIVADARPVGSNLTTTLDLQATVYEITPVEFASFDPSLSAGMNMTYAGTHLSNGFPDNGTACVTGFDQVGFMMGTSASLFNQILDFAGNAIQGWSQSDTDGLLYILGEQLKEVRTRADDVANWPNPFKGINPDTFQDANAAWLELIDGSSNLENIPYNPLFIKSRGLDVIVTIEGSADDIHNFPNGTGNIFTKERLSTILKDTHQPFPPIPSSIDEFVSTGVNGRATFFGCDPPNPSAYPMVIYLPNAPPINGDDPITNTATFQLVYTLKHVSLFLDSAQKLVIEGFTPNANTPDPNFGACLQCAVFDRARMKATPSFDRSDICKKCFQQYCFDPENPPSRSELPNRKFDFVDPDPQGLASFFSRNKFKFLGGVIGLVVLIILLVVGLICWRKRRNKIFYKKLGDNYRKDAFEMNSHPPPYQGGGQMYDLPNHQGQL</sequence>
<feature type="signal peptide" evidence="9">
    <location>
        <begin position="1"/>
        <end position="18"/>
    </location>
</feature>
<keyword evidence="5 8" id="KW-0442">Lipid degradation</keyword>
<keyword evidence="6 8" id="KW-0443">Lipid metabolism</keyword>
<keyword evidence="10" id="KW-0472">Membrane</keyword>
<organism evidence="12 13">
    <name type="scientific">Agaricus bisporus var. burnettii</name>
    <dbReference type="NCBI Taxonomy" id="192524"/>
    <lineage>
        <taxon>Eukaryota</taxon>
        <taxon>Fungi</taxon>
        <taxon>Dikarya</taxon>
        <taxon>Basidiomycota</taxon>
        <taxon>Agaricomycotina</taxon>
        <taxon>Agaricomycetes</taxon>
        <taxon>Agaricomycetidae</taxon>
        <taxon>Agaricales</taxon>
        <taxon>Agaricineae</taxon>
        <taxon>Agaricaceae</taxon>
        <taxon>Agaricus</taxon>
    </lineage>
</organism>
<comment type="catalytic activity">
    <reaction evidence="9">
        <text>a 1-acyl-sn-glycero-3-phosphocholine + H2O = sn-glycerol 3-phosphocholine + a fatty acid + H(+)</text>
        <dbReference type="Rhea" id="RHEA:15177"/>
        <dbReference type="ChEBI" id="CHEBI:15377"/>
        <dbReference type="ChEBI" id="CHEBI:15378"/>
        <dbReference type="ChEBI" id="CHEBI:16870"/>
        <dbReference type="ChEBI" id="CHEBI:28868"/>
        <dbReference type="ChEBI" id="CHEBI:58168"/>
        <dbReference type="EC" id="3.1.1.5"/>
    </reaction>
</comment>
<name>A0A8H7KJJ5_AGABI</name>
<keyword evidence="4 8" id="KW-0378">Hydrolase</keyword>
<dbReference type="GO" id="GO:0005829">
    <property type="term" value="C:cytosol"/>
    <property type="evidence" value="ECO:0007669"/>
    <property type="project" value="TreeGrafter"/>
</dbReference>
<evidence type="ECO:0000313" key="13">
    <source>
        <dbReference type="Proteomes" id="UP000629468"/>
    </source>
</evidence>
<dbReference type="InterPro" id="IPR002642">
    <property type="entry name" value="LysoPLipase_cat_dom"/>
</dbReference>
<keyword evidence="7" id="KW-0325">Glycoprotein</keyword>
<evidence type="ECO:0000259" key="11">
    <source>
        <dbReference type="PROSITE" id="PS51210"/>
    </source>
</evidence>
<dbReference type="Pfam" id="PF01735">
    <property type="entry name" value="PLA2_B"/>
    <property type="match status" value="1"/>
</dbReference>
<dbReference type="InterPro" id="IPR016035">
    <property type="entry name" value="Acyl_Trfase/lysoPLipase"/>
</dbReference>
<dbReference type="SUPFAM" id="SSF52151">
    <property type="entry name" value="FabD/lysophospholipase-like"/>
    <property type="match status" value="1"/>
</dbReference>
<gene>
    <name evidence="12" type="ORF">Agabi119p4_1882</name>
</gene>
<feature type="chain" id="PRO_5034255195" description="Lysophospholipase" evidence="9">
    <location>
        <begin position="19"/>
        <end position="712"/>
    </location>
</feature>
<dbReference type="PROSITE" id="PS51210">
    <property type="entry name" value="PLA2C"/>
    <property type="match status" value="1"/>
</dbReference>
<evidence type="ECO:0000256" key="3">
    <source>
        <dbReference type="ARBA" id="ARBA00022729"/>
    </source>
</evidence>
<evidence type="ECO:0000256" key="4">
    <source>
        <dbReference type="ARBA" id="ARBA00022801"/>
    </source>
</evidence>
<protein>
    <recommendedName>
        <fullName evidence="2 9">Lysophospholipase</fullName>
        <ecNumber evidence="2 9">3.1.1.5</ecNumber>
    </recommendedName>
</protein>
<comment type="caution">
    <text evidence="12">The sequence shown here is derived from an EMBL/GenBank/DDBJ whole genome shotgun (WGS) entry which is preliminary data.</text>
</comment>
<feature type="transmembrane region" description="Helical" evidence="10">
    <location>
        <begin position="645"/>
        <end position="666"/>
    </location>
</feature>
<keyword evidence="10" id="KW-1133">Transmembrane helix</keyword>
<evidence type="ECO:0000256" key="6">
    <source>
        <dbReference type="ARBA" id="ARBA00023098"/>
    </source>
</evidence>
<evidence type="ECO:0000256" key="5">
    <source>
        <dbReference type="ARBA" id="ARBA00022963"/>
    </source>
</evidence>
<dbReference type="PANTHER" id="PTHR10728">
    <property type="entry name" value="CYTOSOLIC PHOSPHOLIPASE A2"/>
    <property type="match status" value="1"/>
</dbReference>
<evidence type="ECO:0000256" key="10">
    <source>
        <dbReference type="SAM" id="Phobius"/>
    </source>
</evidence>
<dbReference type="Gene3D" id="3.40.1090.10">
    <property type="entry name" value="Cytosolic phospholipase A2 catalytic domain"/>
    <property type="match status" value="1"/>
</dbReference>
<dbReference type="SMART" id="SM00022">
    <property type="entry name" value="PLAc"/>
    <property type="match status" value="1"/>
</dbReference>
<dbReference type="Proteomes" id="UP000629468">
    <property type="component" value="Unassembled WGS sequence"/>
</dbReference>
<comment type="similarity">
    <text evidence="1 9">Belongs to the lysophospholipase family.</text>
</comment>
<dbReference type="EC" id="3.1.1.5" evidence="2 9"/>
<evidence type="ECO:0000256" key="9">
    <source>
        <dbReference type="RuleBase" id="RU362103"/>
    </source>
</evidence>
<evidence type="ECO:0000256" key="7">
    <source>
        <dbReference type="ARBA" id="ARBA00023180"/>
    </source>
</evidence>
<dbReference type="PANTHER" id="PTHR10728:SF33">
    <property type="entry name" value="LYSOPHOSPHOLIPASE 1-RELATED"/>
    <property type="match status" value="1"/>
</dbReference>
<dbReference type="GO" id="GO:0046475">
    <property type="term" value="P:glycerophospholipid catabolic process"/>
    <property type="evidence" value="ECO:0007669"/>
    <property type="project" value="TreeGrafter"/>
</dbReference>
<evidence type="ECO:0000256" key="8">
    <source>
        <dbReference type="PROSITE-ProRule" id="PRU00555"/>
    </source>
</evidence>
<reference evidence="12 13" key="1">
    <citation type="journal article" name="Sci. Rep.">
        <title>Telomere-to-telomere assembled and centromere annotated genomes of the two main subspecies of the button mushroom Agaricus bisporus reveal especially polymorphic chromosome ends.</title>
        <authorList>
            <person name="Sonnenberg A.S.M."/>
            <person name="Sedaghat-Telgerd N."/>
            <person name="Lavrijssen B."/>
            <person name="Ohm R.A."/>
            <person name="Hendrickx P.M."/>
            <person name="Scholtmeijer K."/>
            <person name="Baars J.J.P."/>
            <person name="van Peer A."/>
        </authorList>
    </citation>
    <scope>NUCLEOTIDE SEQUENCE [LARGE SCALE GENOMIC DNA]</scope>
    <source>
        <strain evidence="12 13">H119_p4</strain>
    </source>
</reference>